<evidence type="ECO:0000313" key="2">
    <source>
        <dbReference type="Proteomes" id="UP000887574"/>
    </source>
</evidence>
<feature type="transmembrane region" description="Helical" evidence="1">
    <location>
        <begin position="30"/>
        <end position="47"/>
    </location>
</feature>
<feature type="transmembrane region" description="Helical" evidence="1">
    <location>
        <begin position="162"/>
        <end position="182"/>
    </location>
</feature>
<keyword evidence="1" id="KW-0472">Membrane</keyword>
<protein>
    <submittedName>
        <fullName evidence="3">Uncharacterized protein</fullName>
    </submittedName>
</protein>
<dbReference type="WBParaSite" id="jg23283">
    <property type="protein sequence ID" value="jg23283"/>
    <property type="gene ID" value="jg23283"/>
</dbReference>
<name>A0A915DT94_9BILA</name>
<evidence type="ECO:0000313" key="3">
    <source>
        <dbReference type="WBParaSite" id="jg23283"/>
    </source>
</evidence>
<keyword evidence="2" id="KW-1185">Reference proteome</keyword>
<sequence>MHTNCRRGTSHLPLDYCSADLTLAPTLHSLLYSTWWAMLAYFVWYLYDFNTPSRGSRNWAQSLHHIFIHFYGLQEIAELASFYRTAYFPESFPENKKFRLKGQLNHFLRMKKKNCQLERHLNFLKTFQKKQREFFEKVEKMTGQKIKVIKPVPTPPNANPKAVFSLIGTWVIMVFFTIYLYFRLRNKDFYEGRDYSHLEKWIRSSYSISKKGYSYAPPWSTPAPIMQTVFYIYIGLTFLVLFMIARNFPVMLKTLKNMKTGKEAGKKDPPRFK</sequence>
<evidence type="ECO:0000256" key="1">
    <source>
        <dbReference type="SAM" id="Phobius"/>
    </source>
</evidence>
<proteinExistence type="predicted"/>
<keyword evidence="1" id="KW-0812">Transmembrane</keyword>
<dbReference type="AlphaFoldDB" id="A0A915DT94"/>
<keyword evidence="1" id="KW-1133">Transmembrane helix</keyword>
<organism evidence="2 3">
    <name type="scientific">Ditylenchus dipsaci</name>
    <dbReference type="NCBI Taxonomy" id="166011"/>
    <lineage>
        <taxon>Eukaryota</taxon>
        <taxon>Metazoa</taxon>
        <taxon>Ecdysozoa</taxon>
        <taxon>Nematoda</taxon>
        <taxon>Chromadorea</taxon>
        <taxon>Rhabditida</taxon>
        <taxon>Tylenchina</taxon>
        <taxon>Tylenchomorpha</taxon>
        <taxon>Sphaerularioidea</taxon>
        <taxon>Anguinidae</taxon>
        <taxon>Anguininae</taxon>
        <taxon>Ditylenchus</taxon>
    </lineage>
</organism>
<dbReference type="Proteomes" id="UP000887574">
    <property type="component" value="Unplaced"/>
</dbReference>
<accession>A0A915DT94</accession>
<feature type="transmembrane region" description="Helical" evidence="1">
    <location>
        <begin position="230"/>
        <end position="249"/>
    </location>
</feature>
<reference evidence="3" key="1">
    <citation type="submission" date="2022-11" db="UniProtKB">
        <authorList>
            <consortium name="WormBaseParasite"/>
        </authorList>
    </citation>
    <scope>IDENTIFICATION</scope>
</reference>